<dbReference type="Proteomes" id="UP000076400">
    <property type="component" value="Unassembled WGS sequence"/>
</dbReference>
<name>A0A154W3Z2_9PROT</name>
<dbReference type="STRING" id="580166.AUP43_08750"/>
<evidence type="ECO:0000256" key="2">
    <source>
        <dbReference type="SAM" id="Phobius"/>
    </source>
</evidence>
<feature type="transmembrane region" description="Helical" evidence="2">
    <location>
        <begin position="202"/>
        <end position="221"/>
    </location>
</feature>
<feature type="compositionally biased region" description="Low complexity" evidence="1">
    <location>
        <begin position="51"/>
        <end position="60"/>
    </location>
</feature>
<evidence type="ECO:0008006" key="5">
    <source>
        <dbReference type="Google" id="ProtNLM"/>
    </source>
</evidence>
<evidence type="ECO:0000256" key="1">
    <source>
        <dbReference type="SAM" id="MobiDB-lite"/>
    </source>
</evidence>
<evidence type="ECO:0000313" key="3">
    <source>
        <dbReference type="EMBL" id="KZD08177.1"/>
    </source>
</evidence>
<dbReference type="AlphaFoldDB" id="A0A154W3Z2"/>
<feature type="compositionally biased region" description="Low complexity" evidence="1">
    <location>
        <begin position="32"/>
        <end position="43"/>
    </location>
</feature>
<feature type="region of interest" description="Disordered" evidence="1">
    <location>
        <begin position="1"/>
        <end position="118"/>
    </location>
</feature>
<keyword evidence="2" id="KW-0812">Transmembrane</keyword>
<dbReference type="RefSeq" id="WP_067556012.1">
    <property type="nucleotide sequence ID" value="NZ_LPXN01000107.1"/>
</dbReference>
<organism evidence="3 4">
    <name type="scientific">Oceanibaculum pacificum</name>
    <dbReference type="NCBI Taxonomy" id="580166"/>
    <lineage>
        <taxon>Bacteria</taxon>
        <taxon>Pseudomonadati</taxon>
        <taxon>Pseudomonadota</taxon>
        <taxon>Alphaproteobacteria</taxon>
        <taxon>Rhodospirillales</taxon>
        <taxon>Oceanibaculaceae</taxon>
        <taxon>Oceanibaculum</taxon>
    </lineage>
</organism>
<keyword evidence="2" id="KW-1133">Transmembrane helix</keyword>
<gene>
    <name evidence="3" type="ORF">AUP43_08750</name>
</gene>
<sequence>MSRRPSLRDNLRPRPEEAEATPPKPTKKAAKAKQAAKPAAKAAAKPDSKPTAKAKAAARPDAVKSNPPPPGKTAPQEAAPEKAAPETVTEKIASPAADIGPAAPEPVPFTPAERPGREQRLAEGRQTVKRYSQWSAAAGLLPMPVLDTMALTATIIRMMAALNGIYRSHNDPGVARQAALTVIGVLGPKIAAVSTLKAIPGLGFAGLAVMPGMAAAAVWALGRLYLQHLDQGGSATDFDAQAAGIEIEQEMTRKDQA</sequence>
<accession>A0A154W3Z2</accession>
<feature type="compositionally biased region" description="Basic and acidic residues" evidence="1">
    <location>
        <begin position="1"/>
        <end position="17"/>
    </location>
</feature>
<protein>
    <recommendedName>
        <fullName evidence="5">DUF697 domain-containing protein</fullName>
    </recommendedName>
</protein>
<comment type="caution">
    <text evidence="3">The sequence shown here is derived from an EMBL/GenBank/DDBJ whole genome shotgun (WGS) entry which is preliminary data.</text>
</comment>
<proteinExistence type="predicted"/>
<keyword evidence="4" id="KW-1185">Reference proteome</keyword>
<evidence type="ECO:0000313" key="4">
    <source>
        <dbReference type="Proteomes" id="UP000076400"/>
    </source>
</evidence>
<dbReference type="EMBL" id="LPXN01000107">
    <property type="protein sequence ID" value="KZD08177.1"/>
    <property type="molecule type" value="Genomic_DNA"/>
</dbReference>
<reference evidence="3 4" key="1">
    <citation type="submission" date="2015-12" db="EMBL/GenBank/DDBJ databases">
        <title>Genome sequence of Oceanibaculum pacificum MCCC 1A02656.</title>
        <authorList>
            <person name="Lu L."/>
            <person name="Lai Q."/>
            <person name="Shao Z."/>
            <person name="Qian P."/>
        </authorList>
    </citation>
    <scope>NUCLEOTIDE SEQUENCE [LARGE SCALE GENOMIC DNA]</scope>
    <source>
        <strain evidence="3 4">MCCC 1A02656</strain>
    </source>
</reference>
<keyword evidence="2" id="KW-0472">Membrane</keyword>